<dbReference type="AlphaFoldDB" id="A0A329R6Z2"/>
<proteinExistence type="predicted"/>
<evidence type="ECO:0000256" key="1">
    <source>
        <dbReference type="SAM" id="MobiDB-lite"/>
    </source>
</evidence>
<organism evidence="2 3">
    <name type="scientific">Phytophthora cactorum</name>
    <dbReference type="NCBI Taxonomy" id="29920"/>
    <lineage>
        <taxon>Eukaryota</taxon>
        <taxon>Sar</taxon>
        <taxon>Stramenopiles</taxon>
        <taxon>Oomycota</taxon>
        <taxon>Peronosporomycetes</taxon>
        <taxon>Peronosporales</taxon>
        <taxon>Peronosporaceae</taxon>
        <taxon>Phytophthora</taxon>
    </lineage>
</organism>
<accession>A0A329R6Z2</accession>
<feature type="region of interest" description="Disordered" evidence="1">
    <location>
        <begin position="67"/>
        <end position="92"/>
    </location>
</feature>
<dbReference type="Proteomes" id="UP000251314">
    <property type="component" value="Unassembled WGS sequence"/>
</dbReference>
<name>A0A329R6Z2_9STRA</name>
<evidence type="ECO:0000313" key="3">
    <source>
        <dbReference type="Proteomes" id="UP000251314"/>
    </source>
</evidence>
<gene>
    <name evidence="2" type="ORF">PC110_g22962</name>
</gene>
<evidence type="ECO:0000313" key="2">
    <source>
        <dbReference type="EMBL" id="RAW20597.1"/>
    </source>
</evidence>
<reference evidence="2 3" key="1">
    <citation type="submission" date="2018-01" db="EMBL/GenBank/DDBJ databases">
        <title>Draft genome of the strawberry crown rot pathogen Phytophthora cactorum.</title>
        <authorList>
            <person name="Armitage A.D."/>
            <person name="Lysoe E."/>
            <person name="Nellist C.F."/>
            <person name="Harrison R.J."/>
            <person name="Brurberg M.B."/>
        </authorList>
    </citation>
    <scope>NUCLEOTIDE SEQUENCE [LARGE SCALE GENOMIC DNA]</scope>
    <source>
        <strain evidence="2 3">10300</strain>
    </source>
</reference>
<dbReference type="EMBL" id="MJFZ01002637">
    <property type="protein sequence ID" value="RAW20597.1"/>
    <property type="molecule type" value="Genomic_DNA"/>
</dbReference>
<keyword evidence="3" id="KW-1185">Reference proteome</keyword>
<sequence length="92" mass="9829">MSSPHTWNLLCSGVSSEDAAVLLQGMKKWKTVKSQLMSCTSSSSGAPHSMRYRLLVRVQALRLAAEGAGLPGGRHRRHTRAGQPPFSGANAV</sequence>
<protein>
    <submittedName>
        <fullName evidence="2">Uncharacterized protein</fullName>
    </submittedName>
</protein>
<dbReference type="OrthoDB" id="138669at2759"/>
<dbReference type="VEuPathDB" id="FungiDB:PC110_g22962"/>
<comment type="caution">
    <text evidence="2">The sequence shown here is derived from an EMBL/GenBank/DDBJ whole genome shotgun (WGS) entry which is preliminary data.</text>
</comment>